<keyword evidence="2" id="KW-1185">Reference proteome</keyword>
<proteinExistence type="predicted"/>
<sequence length="81" mass="8666">MTKLRLSPGNLFHILCEGDAKRGSGVQDGNAELELGNLTVDVLYHALPDFALLSNVPRGGRWGRQFNPDNSREGGGGCVTV</sequence>
<accession>A0A0M7BF60</accession>
<name>A0A0M7BF60_9RHOB</name>
<dbReference type="Proteomes" id="UP000049455">
    <property type="component" value="Unassembled WGS sequence"/>
</dbReference>
<organism evidence="1 2">
    <name type="scientific">Jannaschia seosinensis</name>
    <dbReference type="NCBI Taxonomy" id="313367"/>
    <lineage>
        <taxon>Bacteria</taxon>
        <taxon>Pseudomonadati</taxon>
        <taxon>Pseudomonadota</taxon>
        <taxon>Alphaproteobacteria</taxon>
        <taxon>Rhodobacterales</taxon>
        <taxon>Roseobacteraceae</taxon>
        <taxon>Jannaschia</taxon>
    </lineage>
</organism>
<evidence type="ECO:0000313" key="1">
    <source>
        <dbReference type="EMBL" id="CUH40422.1"/>
    </source>
</evidence>
<dbReference type="EMBL" id="CYPR01000207">
    <property type="protein sequence ID" value="CUH40422.1"/>
    <property type="molecule type" value="Genomic_DNA"/>
</dbReference>
<gene>
    <name evidence="1" type="ORF">JSE7799_03154</name>
</gene>
<evidence type="ECO:0000313" key="2">
    <source>
        <dbReference type="Proteomes" id="UP000049455"/>
    </source>
</evidence>
<reference evidence="1 2" key="1">
    <citation type="submission" date="2015-09" db="EMBL/GenBank/DDBJ databases">
        <authorList>
            <person name="Jackson K.R."/>
            <person name="Lunt B.L."/>
            <person name="Fisher J.N.B."/>
            <person name="Gardner A.V."/>
            <person name="Bailey M.E."/>
            <person name="Deus L.M."/>
            <person name="Earl A.S."/>
            <person name="Gibby P.D."/>
            <person name="Hartmann K.A."/>
            <person name="Liu J.E."/>
            <person name="Manci A.M."/>
            <person name="Nielsen D.A."/>
            <person name="Solomon M.B."/>
            <person name="Breakwell D.P."/>
            <person name="Burnett S.H."/>
            <person name="Grose J.H."/>
        </authorList>
    </citation>
    <scope>NUCLEOTIDE SEQUENCE [LARGE SCALE GENOMIC DNA]</scope>
    <source>
        <strain evidence="1 2">CECT 7799</strain>
    </source>
</reference>
<dbReference type="AlphaFoldDB" id="A0A0M7BF60"/>
<protein>
    <submittedName>
        <fullName evidence="1">Uncharacterized protein</fullName>
    </submittedName>
</protein>